<dbReference type="AlphaFoldDB" id="A0A1M5ZM71"/>
<feature type="transmembrane region" description="Helical" evidence="1">
    <location>
        <begin position="38"/>
        <end position="55"/>
    </location>
</feature>
<dbReference type="OrthoDB" id="9811308at2"/>
<dbReference type="GeneID" id="89510767"/>
<proteinExistence type="predicted"/>
<feature type="transmembrane region" description="Helical" evidence="1">
    <location>
        <begin position="6"/>
        <end position="26"/>
    </location>
</feature>
<feature type="transmembrane region" description="Helical" evidence="1">
    <location>
        <begin position="84"/>
        <end position="101"/>
    </location>
</feature>
<evidence type="ECO:0000313" key="2">
    <source>
        <dbReference type="EMBL" id="SHI25330.1"/>
    </source>
</evidence>
<sequence length="104" mass="11271">MMNVYVYIIVMALVTYLIRVCPLVLIRKEIKSPFIRSFLYYVPFATLAAMTFPAILMSDGLSLAAGIAGLVTALVLSYLRKNLLTVAACACGAALVIQVVINVL</sequence>
<keyword evidence="1" id="KW-1133">Transmembrane helix</keyword>
<keyword evidence="3" id="KW-1185">Reference proteome</keyword>
<accession>A0A1M5ZM71</accession>
<feature type="transmembrane region" description="Helical" evidence="1">
    <location>
        <begin position="61"/>
        <end position="79"/>
    </location>
</feature>
<dbReference type="InterPro" id="IPR008407">
    <property type="entry name" value="Brnchd-chn_aa_trnsp_AzlD"/>
</dbReference>
<dbReference type="RefSeq" id="WP_073388124.1">
    <property type="nucleotide sequence ID" value="NZ_FQXK01000020.1"/>
</dbReference>
<name>A0A1M5ZM71_BUTFI</name>
<evidence type="ECO:0000256" key="1">
    <source>
        <dbReference type="SAM" id="Phobius"/>
    </source>
</evidence>
<keyword evidence="1" id="KW-0472">Membrane</keyword>
<keyword evidence="1" id="KW-0812">Transmembrane</keyword>
<gene>
    <name evidence="2" type="ORF">SAMN02745229_02432</name>
</gene>
<dbReference type="Proteomes" id="UP000184278">
    <property type="component" value="Unassembled WGS sequence"/>
</dbReference>
<reference evidence="3" key="1">
    <citation type="submission" date="2016-11" db="EMBL/GenBank/DDBJ databases">
        <authorList>
            <person name="Varghese N."/>
            <person name="Submissions S."/>
        </authorList>
    </citation>
    <scope>NUCLEOTIDE SEQUENCE [LARGE SCALE GENOMIC DNA]</scope>
    <source>
        <strain evidence="3">DSM 3071</strain>
    </source>
</reference>
<evidence type="ECO:0000313" key="3">
    <source>
        <dbReference type="Proteomes" id="UP000184278"/>
    </source>
</evidence>
<protein>
    <submittedName>
        <fullName evidence="2">Branched-chain amino acid transport protein</fullName>
    </submittedName>
</protein>
<organism evidence="2 3">
    <name type="scientific">Butyrivibrio fibrisolvens DSM 3071</name>
    <dbReference type="NCBI Taxonomy" id="1121131"/>
    <lineage>
        <taxon>Bacteria</taxon>
        <taxon>Bacillati</taxon>
        <taxon>Bacillota</taxon>
        <taxon>Clostridia</taxon>
        <taxon>Lachnospirales</taxon>
        <taxon>Lachnospiraceae</taxon>
        <taxon>Butyrivibrio</taxon>
    </lineage>
</organism>
<dbReference type="Pfam" id="PF05437">
    <property type="entry name" value="AzlD"/>
    <property type="match status" value="1"/>
</dbReference>
<dbReference type="EMBL" id="FQXK01000020">
    <property type="protein sequence ID" value="SHI25330.1"/>
    <property type="molecule type" value="Genomic_DNA"/>
</dbReference>
<dbReference type="STRING" id="1121131.SAMN02745229_02432"/>